<dbReference type="InterPro" id="IPR018369">
    <property type="entry name" value="Chaprnonin_Cpn10_CS"/>
</dbReference>
<dbReference type="KEGG" id="thal:A1OE_455"/>
<dbReference type="PATRIC" id="fig|1193729.4.peg.250"/>
<dbReference type="FunFam" id="2.30.33.40:FF:000001">
    <property type="entry name" value="10 kDa chaperonin"/>
    <property type="match status" value="1"/>
</dbReference>
<dbReference type="eggNOG" id="COG0234">
    <property type="taxonomic scope" value="Bacteria"/>
</dbReference>
<dbReference type="InterPro" id="IPR037124">
    <property type="entry name" value="Chaperonin_GroES_sf"/>
</dbReference>
<evidence type="ECO:0000313" key="6">
    <source>
        <dbReference type="Proteomes" id="UP000010077"/>
    </source>
</evidence>
<dbReference type="InterPro" id="IPR020818">
    <property type="entry name" value="Chaperonin_GroES"/>
</dbReference>
<keyword evidence="2 3" id="KW-0143">Chaperone</keyword>
<dbReference type="GO" id="GO:0051087">
    <property type="term" value="F:protein-folding chaperone binding"/>
    <property type="evidence" value="ECO:0007669"/>
    <property type="project" value="TreeGrafter"/>
</dbReference>
<dbReference type="NCBIfam" id="NF001533">
    <property type="entry name" value="PRK00364.2-4"/>
    <property type="match status" value="1"/>
</dbReference>
<proteinExistence type="inferred from homology"/>
<keyword evidence="6" id="KW-1185">Reference proteome</keyword>
<dbReference type="GO" id="GO:0051082">
    <property type="term" value="F:unfolded protein binding"/>
    <property type="evidence" value="ECO:0007669"/>
    <property type="project" value="TreeGrafter"/>
</dbReference>
<dbReference type="AlphaFoldDB" id="K7Z3S6"/>
<dbReference type="GO" id="GO:0005737">
    <property type="term" value="C:cytoplasm"/>
    <property type="evidence" value="ECO:0007669"/>
    <property type="project" value="UniProtKB-SubCell"/>
</dbReference>
<dbReference type="GO" id="GO:0044183">
    <property type="term" value="F:protein folding chaperone"/>
    <property type="evidence" value="ECO:0007669"/>
    <property type="project" value="InterPro"/>
</dbReference>
<evidence type="ECO:0000256" key="1">
    <source>
        <dbReference type="ARBA" id="ARBA00006975"/>
    </source>
</evidence>
<organism evidence="5 6">
    <name type="scientific">Candidatus Endolissoclinum faulkneri L2</name>
    <dbReference type="NCBI Taxonomy" id="1193729"/>
    <lineage>
        <taxon>Bacteria</taxon>
        <taxon>Pseudomonadati</taxon>
        <taxon>Pseudomonadota</taxon>
        <taxon>Alphaproteobacteria</taxon>
        <taxon>Rhodospirillales</taxon>
        <taxon>Rhodospirillaceae</taxon>
        <taxon>Candidatus Endolissoclinum</taxon>
    </lineage>
</organism>
<dbReference type="PANTHER" id="PTHR10772">
    <property type="entry name" value="10 KDA HEAT SHOCK PROTEIN"/>
    <property type="match status" value="1"/>
</dbReference>
<comment type="subunit">
    <text evidence="3">Heptamer of 7 subunits arranged in a ring. Interacts with the chaperonin GroEL.</text>
</comment>
<dbReference type="HAMAP" id="MF_00580">
    <property type="entry name" value="CH10"/>
    <property type="match status" value="1"/>
</dbReference>
<dbReference type="CDD" id="cd00320">
    <property type="entry name" value="cpn10"/>
    <property type="match status" value="1"/>
</dbReference>
<evidence type="ECO:0000256" key="3">
    <source>
        <dbReference type="HAMAP-Rule" id="MF_00580"/>
    </source>
</evidence>
<dbReference type="Gene3D" id="2.30.33.40">
    <property type="entry name" value="GroES chaperonin"/>
    <property type="match status" value="1"/>
</dbReference>
<dbReference type="SMART" id="SM00883">
    <property type="entry name" value="Cpn10"/>
    <property type="match status" value="1"/>
</dbReference>
<dbReference type="Proteomes" id="UP000010077">
    <property type="component" value="Chromosome"/>
</dbReference>
<dbReference type="NCBIfam" id="NF001527">
    <property type="entry name" value="PRK00364.1-2"/>
    <property type="match status" value="1"/>
</dbReference>
<dbReference type="GO" id="GO:0046872">
    <property type="term" value="F:metal ion binding"/>
    <property type="evidence" value="ECO:0007669"/>
    <property type="project" value="TreeGrafter"/>
</dbReference>
<comment type="function">
    <text evidence="3 4">Together with the chaperonin GroEL, plays an essential role in assisting protein folding. The GroEL-GroES system forms a nano-cage that allows encapsulation of the non-native substrate proteins and provides a physical environment optimized to promote and accelerate protein folding. GroES binds to the apical surface of the GroEL ring, thereby capping the opening of the GroEL channel.</text>
</comment>
<dbReference type="NCBIfam" id="NF001531">
    <property type="entry name" value="PRK00364.2-2"/>
    <property type="match status" value="1"/>
</dbReference>
<gene>
    <name evidence="3" type="primary">groES</name>
    <name evidence="3" type="synonym">groS</name>
    <name evidence="5" type="ORF">A1OE_455</name>
</gene>
<evidence type="ECO:0000256" key="2">
    <source>
        <dbReference type="ARBA" id="ARBA00023186"/>
    </source>
</evidence>
<comment type="subcellular location">
    <subcellularLocation>
        <location evidence="3">Cytoplasm</location>
    </subcellularLocation>
</comment>
<dbReference type="PANTHER" id="PTHR10772:SF58">
    <property type="entry name" value="CO-CHAPERONIN GROES"/>
    <property type="match status" value="1"/>
</dbReference>
<dbReference type="Pfam" id="PF00166">
    <property type="entry name" value="Cpn10"/>
    <property type="match status" value="1"/>
</dbReference>
<reference evidence="5 6" key="1">
    <citation type="journal article" date="2012" name="Proc. Natl. Acad. Sci. U.S.A.">
        <title>Genome streamlining and chemical defense in a coral reef symbiosis.</title>
        <authorList>
            <person name="Kwan J.C."/>
            <person name="Donia M.S."/>
            <person name="Han A.W."/>
            <person name="Hirose E."/>
            <person name="Haygood M.G."/>
            <person name="Schmidt E.W."/>
        </authorList>
    </citation>
    <scope>NUCLEOTIDE SEQUENCE [LARGE SCALE GENOMIC DNA]</scope>
    <source>
        <strain evidence="5 6">L2</strain>
    </source>
</reference>
<name>K7Z3S6_9PROT</name>
<sequence length="124" mass="13305">MLKLHVSTFIQSVNGGSVMKFRPLHDRVVVRRLDTDQRTAGGIIIPDTAKEKPTEGEVLAVGSGARDESGKIVALDVKPGDLVLFGKWSGTEVKIDGDDLLIMKESDIMGVLDSTLKSSKTKAA</sequence>
<evidence type="ECO:0000256" key="4">
    <source>
        <dbReference type="RuleBase" id="RU000535"/>
    </source>
</evidence>
<accession>K7Z3S6</accession>
<dbReference type="SUPFAM" id="SSF50129">
    <property type="entry name" value="GroES-like"/>
    <property type="match status" value="1"/>
</dbReference>
<dbReference type="HOGENOM" id="CLU_132825_1_1_5"/>
<dbReference type="NCBIfam" id="NF001529">
    <property type="entry name" value="PRK00364.1-5"/>
    <property type="match status" value="1"/>
</dbReference>
<dbReference type="EMBL" id="CP003539">
    <property type="protein sequence ID" value="AFX98648.1"/>
    <property type="molecule type" value="Genomic_DNA"/>
</dbReference>
<comment type="similarity">
    <text evidence="1 3 4">Belongs to the GroES chaperonin family.</text>
</comment>
<keyword evidence="3" id="KW-0963">Cytoplasm</keyword>
<dbReference type="PROSITE" id="PS00681">
    <property type="entry name" value="CHAPERONINS_CPN10"/>
    <property type="match status" value="1"/>
</dbReference>
<evidence type="ECO:0000313" key="5">
    <source>
        <dbReference type="EMBL" id="AFX98648.1"/>
    </source>
</evidence>
<dbReference type="PRINTS" id="PR00297">
    <property type="entry name" value="CHAPERONIN10"/>
</dbReference>
<dbReference type="InterPro" id="IPR011032">
    <property type="entry name" value="GroES-like_sf"/>
</dbReference>
<protein>
    <recommendedName>
        <fullName evidence="3">Co-chaperonin GroES</fullName>
    </recommendedName>
    <alternativeName>
        <fullName evidence="3">10 kDa chaperonin</fullName>
    </alternativeName>
    <alternativeName>
        <fullName evidence="3">Chaperonin-10</fullName>
        <shortName evidence="3">Cpn10</shortName>
    </alternativeName>
</protein>
<dbReference type="GO" id="GO:0005524">
    <property type="term" value="F:ATP binding"/>
    <property type="evidence" value="ECO:0007669"/>
    <property type="project" value="InterPro"/>
</dbReference>
<dbReference type="STRING" id="1193729.A1OE_455"/>